<proteinExistence type="predicted"/>
<dbReference type="AlphaFoldDB" id="A0A2P5C714"/>
<sequence>MRRLEAVALVVHSFLSHLGAAPTLTPIFCHPFVVAIHLFQLTTPLSFAIKYPSPFDLEFKHPVRSSLLHLLRVLKSYQPPQVSNAATTRINVNTDIVLCWSHC</sequence>
<reference evidence="2" key="1">
    <citation type="submission" date="2016-06" db="EMBL/GenBank/DDBJ databases">
        <title>Parallel loss of symbiosis genes in relatives of nitrogen-fixing non-legume Parasponia.</title>
        <authorList>
            <person name="Van Velzen R."/>
            <person name="Holmer R."/>
            <person name="Bu F."/>
            <person name="Rutten L."/>
            <person name="Van Zeijl A."/>
            <person name="Liu W."/>
            <person name="Santuari L."/>
            <person name="Cao Q."/>
            <person name="Sharma T."/>
            <person name="Shen D."/>
            <person name="Roswanjaya Y."/>
            <person name="Wardhani T."/>
            <person name="Kalhor M.S."/>
            <person name="Jansen J."/>
            <person name="Van den Hoogen J."/>
            <person name="Gungor B."/>
            <person name="Hartog M."/>
            <person name="Hontelez J."/>
            <person name="Verver J."/>
            <person name="Yang W.-C."/>
            <person name="Schijlen E."/>
            <person name="Repin R."/>
            <person name="Schilthuizen M."/>
            <person name="Schranz E."/>
            <person name="Heidstra R."/>
            <person name="Miyata K."/>
            <person name="Fedorova E."/>
            <person name="Kohlen W."/>
            <person name="Bisseling T."/>
            <person name="Smit S."/>
            <person name="Geurts R."/>
        </authorList>
    </citation>
    <scope>NUCLEOTIDE SEQUENCE [LARGE SCALE GENOMIC DNA]</scope>
    <source>
        <strain evidence="2">cv. WU1-14</strain>
    </source>
</reference>
<evidence type="ECO:0000313" key="2">
    <source>
        <dbReference type="Proteomes" id="UP000237105"/>
    </source>
</evidence>
<protein>
    <submittedName>
        <fullName evidence="1">Uncharacterized protein</fullName>
    </submittedName>
</protein>
<evidence type="ECO:0000313" key="1">
    <source>
        <dbReference type="EMBL" id="PON56860.1"/>
    </source>
</evidence>
<dbReference type="OrthoDB" id="10349237at2759"/>
<accession>A0A2P5C714</accession>
<name>A0A2P5C714_PARAD</name>
<gene>
    <name evidence="1" type="ORF">PanWU01x14_178410</name>
</gene>
<dbReference type="EMBL" id="JXTB01000166">
    <property type="protein sequence ID" value="PON56860.1"/>
    <property type="molecule type" value="Genomic_DNA"/>
</dbReference>
<organism evidence="1 2">
    <name type="scientific">Parasponia andersonii</name>
    <name type="common">Sponia andersonii</name>
    <dbReference type="NCBI Taxonomy" id="3476"/>
    <lineage>
        <taxon>Eukaryota</taxon>
        <taxon>Viridiplantae</taxon>
        <taxon>Streptophyta</taxon>
        <taxon>Embryophyta</taxon>
        <taxon>Tracheophyta</taxon>
        <taxon>Spermatophyta</taxon>
        <taxon>Magnoliopsida</taxon>
        <taxon>eudicotyledons</taxon>
        <taxon>Gunneridae</taxon>
        <taxon>Pentapetalae</taxon>
        <taxon>rosids</taxon>
        <taxon>fabids</taxon>
        <taxon>Rosales</taxon>
        <taxon>Cannabaceae</taxon>
        <taxon>Parasponia</taxon>
    </lineage>
</organism>
<comment type="caution">
    <text evidence="1">The sequence shown here is derived from an EMBL/GenBank/DDBJ whole genome shotgun (WGS) entry which is preliminary data.</text>
</comment>
<dbReference type="Proteomes" id="UP000237105">
    <property type="component" value="Unassembled WGS sequence"/>
</dbReference>
<keyword evidence="2" id="KW-1185">Reference proteome</keyword>